<dbReference type="Gene3D" id="3.30.750.24">
    <property type="entry name" value="STAS domain"/>
    <property type="match status" value="1"/>
</dbReference>
<dbReference type="SUPFAM" id="SSF52091">
    <property type="entry name" value="SpoIIaa-like"/>
    <property type="match status" value="1"/>
</dbReference>
<dbReference type="RefSeq" id="WP_110671607.1">
    <property type="nucleotide sequence ID" value="NZ_PYBW01000082.1"/>
</dbReference>
<dbReference type="InterPro" id="IPR002645">
    <property type="entry name" value="STAS_dom"/>
</dbReference>
<proteinExistence type="inferred from homology"/>
<protein>
    <recommendedName>
        <fullName evidence="2">Anti-sigma factor antagonist</fullName>
    </recommendedName>
</protein>
<gene>
    <name evidence="4" type="ORF">C7C46_21925</name>
</gene>
<dbReference type="PROSITE" id="PS50801">
    <property type="entry name" value="STAS"/>
    <property type="match status" value="1"/>
</dbReference>
<accession>A0A2V4MYZ4</accession>
<dbReference type="NCBIfam" id="TIGR00377">
    <property type="entry name" value="ant_ant_sig"/>
    <property type="match status" value="1"/>
</dbReference>
<evidence type="ECO:0000256" key="1">
    <source>
        <dbReference type="ARBA" id="ARBA00009013"/>
    </source>
</evidence>
<dbReference type="AlphaFoldDB" id="A0A2V4MYZ4"/>
<reference evidence="4 5" key="1">
    <citation type="submission" date="2018-03" db="EMBL/GenBank/DDBJ databases">
        <title>Bioinformatic expansion and discovery of thiopeptide antibiotics.</title>
        <authorList>
            <person name="Schwalen C.J."/>
            <person name="Hudson G.A."/>
            <person name="Mitchell D.A."/>
        </authorList>
    </citation>
    <scope>NUCLEOTIDE SEQUENCE [LARGE SCALE GENOMIC DNA]</scope>
    <source>
        <strain evidence="4 5">ATCC 21389</strain>
    </source>
</reference>
<keyword evidence="5" id="KW-1185">Reference proteome</keyword>
<dbReference type="OrthoDB" id="4255111at2"/>
<evidence type="ECO:0000259" key="3">
    <source>
        <dbReference type="PROSITE" id="PS50801"/>
    </source>
</evidence>
<comment type="caution">
    <text evidence="4">The sequence shown here is derived from an EMBL/GenBank/DDBJ whole genome shotgun (WGS) entry which is preliminary data.</text>
</comment>
<evidence type="ECO:0000256" key="2">
    <source>
        <dbReference type="RuleBase" id="RU003749"/>
    </source>
</evidence>
<organism evidence="4 5">
    <name type="scientific">Streptomyces tateyamensis</name>
    <dbReference type="NCBI Taxonomy" id="565073"/>
    <lineage>
        <taxon>Bacteria</taxon>
        <taxon>Bacillati</taxon>
        <taxon>Actinomycetota</taxon>
        <taxon>Actinomycetes</taxon>
        <taxon>Kitasatosporales</taxon>
        <taxon>Streptomycetaceae</taxon>
        <taxon>Streptomyces</taxon>
    </lineage>
</organism>
<dbReference type="GO" id="GO:0043856">
    <property type="term" value="F:anti-sigma factor antagonist activity"/>
    <property type="evidence" value="ECO:0007669"/>
    <property type="project" value="InterPro"/>
</dbReference>
<dbReference type="InterPro" id="IPR003658">
    <property type="entry name" value="Anti-sigma_ant"/>
</dbReference>
<dbReference type="Proteomes" id="UP000248039">
    <property type="component" value="Unassembled WGS sequence"/>
</dbReference>
<comment type="similarity">
    <text evidence="1 2">Belongs to the anti-sigma-factor antagonist family.</text>
</comment>
<feature type="domain" description="STAS" evidence="3">
    <location>
        <begin position="32"/>
        <end position="129"/>
    </location>
</feature>
<evidence type="ECO:0000313" key="4">
    <source>
        <dbReference type="EMBL" id="PYC76639.1"/>
    </source>
</evidence>
<dbReference type="PANTHER" id="PTHR33495:SF2">
    <property type="entry name" value="ANTI-SIGMA FACTOR ANTAGONIST TM_1081-RELATED"/>
    <property type="match status" value="1"/>
</dbReference>
<dbReference type="EMBL" id="PYBW01000082">
    <property type="protein sequence ID" value="PYC76639.1"/>
    <property type="molecule type" value="Genomic_DNA"/>
</dbReference>
<dbReference type="PANTHER" id="PTHR33495">
    <property type="entry name" value="ANTI-SIGMA FACTOR ANTAGONIST TM_1081-RELATED-RELATED"/>
    <property type="match status" value="1"/>
</dbReference>
<sequence length="134" mass="14295">MSPRHGTHFENTSVPAPLLRITTTTIRDTAQILHLHGEVDHDQRRPLESALERAVAERPPLLVVDLAGLTFCDSTCLNALLRARIAACAAGIPLVLAAPPAQTCRLLEITGADDVLTIHDSVRAALAGTEPRVG</sequence>
<dbReference type="InterPro" id="IPR036513">
    <property type="entry name" value="STAS_dom_sf"/>
</dbReference>
<dbReference type="InterPro" id="IPR058548">
    <property type="entry name" value="MlaB-like_STAS"/>
</dbReference>
<name>A0A2V4MYZ4_9ACTN</name>
<dbReference type="CDD" id="cd07043">
    <property type="entry name" value="STAS_anti-anti-sigma_factors"/>
    <property type="match status" value="1"/>
</dbReference>
<evidence type="ECO:0000313" key="5">
    <source>
        <dbReference type="Proteomes" id="UP000248039"/>
    </source>
</evidence>
<dbReference type="Pfam" id="PF13466">
    <property type="entry name" value="STAS_2"/>
    <property type="match status" value="1"/>
</dbReference>